<feature type="domain" description="Glycosyltransferase 2-like" evidence="1">
    <location>
        <begin position="8"/>
        <end position="142"/>
    </location>
</feature>
<evidence type="ECO:0000313" key="2">
    <source>
        <dbReference type="EMBL" id="EOR94079.1"/>
    </source>
</evidence>
<dbReference type="EMBL" id="AQPN01000098">
    <property type="protein sequence ID" value="EOR94079.1"/>
    <property type="molecule type" value="Genomic_DNA"/>
</dbReference>
<dbReference type="PANTHER" id="PTHR22916:SF3">
    <property type="entry name" value="UDP-GLCNAC:BETAGAL BETA-1,3-N-ACETYLGLUCOSAMINYLTRANSFERASE-LIKE PROTEIN 1"/>
    <property type="match status" value="1"/>
</dbReference>
<dbReference type="PANTHER" id="PTHR22916">
    <property type="entry name" value="GLYCOSYLTRANSFERASE"/>
    <property type="match status" value="1"/>
</dbReference>
<evidence type="ECO:0000259" key="1">
    <source>
        <dbReference type="Pfam" id="PF00535"/>
    </source>
</evidence>
<keyword evidence="2" id="KW-0328">Glycosyltransferase</keyword>
<dbReference type="RefSeq" id="WP_016195923.1">
    <property type="nucleotide sequence ID" value="NZ_AQPN01000098.1"/>
</dbReference>
<dbReference type="OrthoDB" id="9788101at2"/>
<dbReference type="InterPro" id="IPR001173">
    <property type="entry name" value="Glyco_trans_2-like"/>
</dbReference>
<sequence>MENFPLVSIVTPSFNQGAYIERTILSVLNQTYKNIQYLVIDGGSNDSTMEIVNKYKSQIDVVISERDKGQSDAINKGFKLSKGELVGWINSDDILYPDAIQIVVDSYMSNLDASVIMPTKVDWIDEVDHIIKQREIKGRSKFDLINNDFNIVQQGSFYKKEAVVKANYCNELLYYCMDLDLIIRLSDYGNIHFINESIAGFRMHKDTKTLNGHNKFYNEIWGVLKMNNVSISSGNSIRLHKAKFKNIIKNALGIH</sequence>
<reference evidence="2 3" key="1">
    <citation type="journal article" date="2013" name="Genome Announc.">
        <title>Draft Genome Sequence of Arcticibacter svalbardensis Strain MN12-7T, a Member of the Family Sphingobacteriaceae Isolated from an Arctic Soil Sample.</title>
        <authorList>
            <person name="Shivaji S."/>
            <person name="Ara S."/>
            <person name="Prasad S."/>
            <person name="Manasa B.P."/>
            <person name="Begum Z."/>
            <person name="Singh A."/>
            <person name="Kumar Pinnaka A."/>
        </authorList>
    </citation>
    <scope>NUCLEOTIDE SEQUENCE [LARGE SCALE GENOMIC DNA]</scope>
    <source>
        <strain evidence="2 3">MN12-7</strain>
    </source>
</reference>
<organism evidence="2 3">
    <name type="scientific">Arcticibacter svalbardensis MN12-7</name>
    <dbReference type="NCBI Taxonomy" id="1150600"/>
    <lineage>
        <taxon>Bacteria</taxon>
        <taxon>Pseudomonadati</taxon>
        <taxon>Bacteroidota</taxon>
        <taxon>Sphingobacteriia</taxon>
        <taxon>Sphingobacteriales</taxon>
        <taxon>Sphingobacteriaceae</taxon>
        <taxon>Arcticibacter</taxon>
    </lineage>
</organism>
<dbReference type="eggNOG" id="COG1215">
    <property type="taxonomic scope" value="Bacteria"/>
</dbReference>
<protein>
    <submittedName>
        <fullName evidence="2">Glycosyl transferase</fullName>
        <ecNumber evidence="2">2.4.1.-</ecNumber>
    </submittedName>
</protein>
<comment type="caution">
    <text evidence="2">The sequence shown here is derived from an EMBL/GenBank/DDBJ whole genome shotgun (WGS) entry which is preliminary data.</text>
</comment>
<keyword evidence="3" id="KW-1185">Reference proteome</keyword>
<evidence type="ECO:0000313" key="3">
    <source>
        <dbReference type="Proteomes" id="UP000014174"/>
    </source>
</evidence>
<dbReference type="Pfam" id="PF00535">
    <property type="entry name" value="Glycos_transf_2"/>
    <property type="match status" value="1"/>
</dbReference>
<proteinExistence type="predicted"/>
<name>R9GYN0_9SPHI</name>
<keyword evidence="2" id="KW-0808">Transferase</keyword>
<dbReference type="Gene3D" id="3.90.550.10">
    <property type="entry name" value="Spore Coat Polysaccharide Biosynthesis Protein SpsA, Chain A"/>
    <property type="match status" value="1"/>
</dbReference>
<dbReference type="Proteomes" id="UP000014174">
    <property type="component" value="Unassembled WGS sequence"/>
</dbReference>
<dbReference type="SUPFAM" id="SSF53448">
    <property type="entry name" value="Nucleotide-diphospho-sugar transferases"/>
    <property type="match status" value="1"/>
</dbReference>
<dbReference type="STRING" id="1150600.ADIARSV_2692"/>
<gene>
    <name evidence="2" type="ORF">ADIARSV_2692</name>
</gene>
<dbReference type="EC" id="2.4.1.-" evidence="2"/>
<dbReference type="InterPro" id="IPR029044">
    <property type="entry name" value="Nucleotide-diphossugar_trans"/>
</dbReference>
<dbReference type="AlphaFoldDB" id="R9GYN0"/>
<dbReference type="CDD" id="cd06433">
    <property type="entry name" value="GT_2_WfgS_like"/>
    <property type="match status" value="1"/>
</dbReference>
<accession>R9GYN0</accession>
<dbReference type="GO" id="GO:0016758">
    <property type="term" value="F:hexosyltransferase activity"/>
    <property type="evidence" value="ECO:0007669"/>
    <property type="project" value="UniProtKB-ARBA"/>
</dbReference>